<dbReference type="Pfam" id="PF02676">
    <property type="entry name" value="TYW3"/>
    <property type="match status" value="1"/>
</dbReference>
<evidence type="ECO:0000256" key="4">
    <source>
        <dbReference type="ARBA" id="ARBA00022679"/>
    </source>
</evidence>
<dbReference type="GO" id="GO:0032259">
    <property type="term" value="P:methylation"/>
    <property type="evidence" value="ECO:0007669"/>
    <property type="project" value="UniProtKB-KW"/>
</dbReference>
<proteinExistence type="inferred from homology"/>
<keyword evidence="5" id="KW-0949">S-adenosyl-L-methionine</keyword>
<reference evidence="11" key="1">
    <citation type="submission" date="2009-08" db="EMBL/GenBank/DDBJ databases">
        <title>Annotation of Salpingoeca rosetta.</title>
        <authorList>
            <consortium name="The Broad Institute Genome Sequencing Platform"/>
            <person name="Russ C."/>
            <person name="Cuomo C."/>
            <person name="Burger G."/>
            <person name="Gray M.W."/>
            <person name="Holland P.W.H."/>
            <person name="King N."/>
            <person name="Lang F.B.F."/>
            <person name="Roger A.J."/>
            <person name="Ruiz-Trillo I."/>
            <person name="Young S.K."/>
            <person name="Zeng Q."/>
            <person name="Gargeya S."/>
            <person name="Alvarado L."/>
            <person name="Berlin A."/>
            <person name="Chapman S.B."/>
            <person name="Chen Z."/>
            <person name="Freedman E."/>
            <person name="Gellesch M."/>
            <person name="Goldberg J."/>
            <person name="Griggs A."/>
            <person name="Gujja S."/>
            <person name="Heilman E."/>
            <person name="Heiman D."/>
            <person name="Howarth C."/>
            <person name="Mehta T."/>
            <person name="Neiman D."/>
            <person name="Pearson M."/>
            <person name="Roberts A."/>
            <person name="Saif S."/>
            <person name="Shea T."/>
            <person name="Shenoy N."/>
            <person name="Sisk P."/>
            <person name="Stolte C."/>
            <person name="Sykes S."/>
            <person name="White J."/>
            <person name="Yandava C."/>
            <person name="Haas B."/>
            <person name="Nusbaum C."/>
            <person name="Birren B."/>
        </authorList>
    </citation>
    <scope>NUCLEOTIDE SEQUENCE</scope>
    <source>
        <strain evidence="11">ATCC 50818</strain>
    </source>
</reference>
<keyword evidence="3" id="KW-0489">Methyltransferase</keyword>
<dbReference type="EMBL" id="GL832959">
    <property type="protein sequence ID" value="EGD81461.1"/>
    <property type="molecule type" value="Genomic_DNA"/>
</dbReference>
<dbReference type="PANTHER" id="PTHR48418">
    <property type="entry name" value="TRNA WYBUTOSINE-SYNTHESIZING PROTEIN 3"/>
    <property type="match status" value="1"/>
</dbReference>
<evidence type="ECO:0000256" key="8">
    <source>
        <dbReference type="ARBA" id="ARBA00049202"/>
    </source>
</evidence>
<dbReference type="OrthoDB" id="263283at2759"/>
<dbReference type="Proteomes" id="UP000007799">
    <property type="component" value="Unassembled WGS sequence"/>
</dbReference>
<dbReference type="RefSeq" id="XP_004996665.1">
    <property type="nucleotide sequence ID" value="XM_004996608.1"/>
</dbReference>
<gene>
    <name evidence="11" type="ORF">PTSG_02179</name>
</gene>
<evidence type="ECO:0000256" key="6">
    <source>
        <dbReference type="ARBA" id="ARBA00022694"/>
    </source>
</evidence>
<feature type="region of interest" description="Disordered" evidence="9">
    <location>
        <begin position="74"/>
        <end position="126"/>
    </location>
</feature>
<dbReference type="KEGG" id="sre:PTSG_02179"/>
<feature type="compositionally biased region" description="Low complexity" evidence="9">
    <location>
        <begin position="89"/>
        <end position="100"/>
    </location>
</feature>
<evidence type="ECO:0000313" key="12">
    <source>
        <dbReference type="Proteomes" id="UP000007799"/>
    </source>
</evidence>
<evidence type="ECO:0000256" key="1">
    <source>
        <dbReference type="ARBA" id="ARBA00008569"/>
    </source>
</evidence>
<dbReference type="InterPro" id="IPR036602">
    <property type="entry name" value="tRNA_yW-synthesising-like_sf"/>
</dbReference>
<protein>
    <recommendedName>
        <fullName evidence="2">tRNA(Phe) 7-[(3-amino-3-carboxypropyl)-4-demethylwyosine(37)-N(4)]-methyltransferase</fullName>
        <ecNumber evidence="2">2.1.1.282</ecNumber>
    </recommendedName>
    <alternativeName>
        <fullName evidence="7">tRNA(Phe) 7-((3-amino-3-carboxypropyl)-4-demethylwyosine(37)-N(4))-methyltransferase</fullName>
    </alternativeName>
</protein>
<dbReference type="PANTHER" id="PTHR48418:SF1">
    <property type="entry name" value="TRNA WYBUTOSINE-SYNTHESIZING PROTEIN 3"/>
    <property type="match status" value="1"/>
</dbReference>
<evidence type="ECO:0000256" key="2">
    <source>
        <dbReference type="ARBA" id="ARBA00012750"/>
    </source>
</evidence>
<organism evidence="11 12">
    <name type="scientific">Salpingoeca rosetta (strain ATCC 50818 / BSB-021)</name>
    <dbReference type="NCBI Taxonomy" id="946362"/>
    <lineage>
        <taxon>Eukaryota</taxon>
        <taxon>Choanoflagellata</taxon>
        <taxon>Craspedida</taxon>
        <taxon>Salpingoecidae</taxon>
        <taxon>Salpingoeca</taxon>
    </lineage>
</organism>
<keyword evidence="6" id="KW-0819">tRNA processing</keyword>
<evidence type="ECO:0000256" key="3">
    <source>
        <dbReference type="ARBA" id="ARBA00022603"/>
    </source>
</evidence>
<evidence type="ECO:0000256" key="9">
    <source>
        <dbReference type="SAM" id="MobiDB-lite"/>
    </source>
</evidence>
<dbReference type="GO" id="GO:0008033">
    <property type="term" value="P:tRNA processing"/>
    <property type="evidence" value="ECO:0007669"/>
    <property type="project" value="UniProtKB-KW"/>
</dbReference>
<dbReference type="InParanoid" id="F2U1F9"/>
<dbReference type="EC" id="2.1.1.282" evidence="2"/>
<dbReference type="SUPFAM" id="SSF111278">
    <property type="entry name" value="SSo0622-like"/>
    <property type="match status" value="1"/>
</dbReference>
<feature type="domain" description="tRNA wybutosine-synthesizing protein" evidence="10">
    <location>
        <begin position="5"/>
        <end position="60"/>
    </location>
</feature>
<accession>F2U1F9</accession>
<keyword evidence="4" id="KW-0808">Transferase</keyword>
<dbReference type="GeneID" id="16077259"/>
<feature type="compositionally biased region" description="Basic and acidic residues" evidence="9">
    <location>
        <begin position="74"/>
        <end position="84"/>
    </location>
</feature>
<dbReference type="GO" id="GO:0008168">
    <property type="term" value="F:methyltransferase activity"/>
    <property type="evidence" value="ECO:0007669"/>
    <property type="project" value="UniProtKB-KW"/>
</dbReference>
<evidence type="ECO:0000313" key="11">
    <source>
        <dbReference type="EMBL" id="EGD81461.1"/>
    </source>
</evidence>
<evidence type="ECO:0000259" key="10">
    <source>
        <dbReference type="Pfam" id="PF02676"/>
    </source>
</evidence>
<sequence length="136" mass="14502">MVLGKKFMVAVRTTLRLEVPVAHDGVLMVDRPYVEHLVALTNSMFATNFARIARVTAAIAAFFKQLEDAKMKAEEKARAKELKRQRGLAAQKQQAASCKSRAAEAGSIASEPEQGDSSSSGGGVGGDAAVFDLFDS</sequence>
<dbReference type="AlphaFoldDB" id="F2U1F9"/>
<keyword evidence="12" id="KW-1185">Reference proteome</keyword>
<dbReference type="Gene3D" id="3.30.1960.10">
    <property type="entry name" value="tRNA wybutosine-synthesizing-like"/>
    <property type="match status" value="1"/>
</dbReference>
<comment type="similarity">
    <text evidence="1">Belongs to the TYW3 family.</text>
</comment>
<evidence type="ECO:0000256" key="5">
    <source>
        <dbReference type="ARBA" id="ARBA00022691"/>
    </source>
</evidence>
<name>F2U1F9_SALR5</name>
<comment type="catalytic activity">
    <reaction evidence="8">
        <text>4-demethyl-7-[(3S)-3-amino-3-carboxypropyl]wyosine(37) in tRNA(Phe) + S-adenosyl-L-methionine = 7-[(3S)-3-amino-3-carboxypropyl]wyosine(37) in tRNA(Phe) + S-adenosyl-L-homocysteine + H(+)</text>
        <dbReference type="Rhea" id="RHEA:36635"/>
        <dbReference type="Rhea" id="RHEA-COMP:10378"/>
        <dbReference type="Rhea" id="RHEA-COMP:10379"/>
        <dbReference type="ChEBI" id="CHEBI:15378"/>
        <dbReference type="ChEBI" id="CHEBI:57856"/>
        <dbReference type="ChEBI" id="CHEBI:59789"/>
        <dbReference type="ChEBI" id="CHEBI:73543"/>
        <dbReference type="ChEBI" id="CHEBI:73550"/>
        <dbReference type="EC" id="2.1.1.282"/>
    </reaction>
</comment>
<dbReference type="InterPro" id="IPR003827">
    <property type="entry name" value="tRNA_yW-synthesising"/>
</dbReference>
<evidence type="ECO:0000256" key="7">
    <source>
        <dbReference type="ARBA" id="ARBA00030554"/>
    </source>
</evidence>